<sequence>MTDLFQQRSGVQFHDTVQAVKAARLCYPVQAQALRATAATLEEFRKFPFANNDATIAILARELPQYIPAAAGVTVTCEDDKVSWWAAHRDTISFLPVMVKKPLLIQPSSATADGVFSKTVLYKIILKLSSMRLR</sequence>
<accession>A0AAD9V923</accession>
<organism evidence="1 2">
    <name type="scientific">Acropora cervicornis</name>
    <name type="common">Staghorn coral</name>
    <dbReference type="NCBI Taxonomy" id="6130"/>
    <lineage>
        <taxon>Eukaryota</taxon>
        <taxon>Metazoa</taxon>
        <taxon>Cnidaria</taxon>
        <taxon>Anthozoa</taxon>
        <taxon>Hexacorallia</taxon>
        <taxon>Scleractinia</taxon>
        <taxon>Astrocoeniina</taxon>
        <taxon>Acroporidae</taxon>
        <taxon>Acropora</taxon>
    </lineage>
</organism>
<dbReference type="AlphaFoldDB" id="A0AAD9V923"/>
<evidence type="ECO:0000313" key="1">
    <source>
        <dbReference type="EMBL" id="KAK2565729.1"/>
    </source>
</evidence>
<gene>
    <name evidence="1" type="ORF">P5673_010907</name>
</gene>
<reference evidence="1" key="2">
    <citation type="journal article" date="2023" name="Science">
        <title>Genomic signatures of disease resistance in endangered staghorn corals.</title>
        <authorList>
            <person name="Vollmer S.V."/>
            <person name="Selwyn J.D."/>
            <person name="Despard B.A."/>
            <person name="Roesel C.L."/>
        </authorList>
    </citation>
    <scope>NUCLEOTIDE SEQUENCE</scope>
    <source>
        <strain evidence="1">K2</strain>
    </source>
</reference>
<comment type="caution">
    <text evidence="1">The sequence shown here is derived from an EMBL/GenBank/DDBJ whole genome shotgun (WGS) entry which is preliminary data.</text>
</comment>
<name>A0AAD9V923_ACRCE</name>
<reference evidence="1" key="1">
    <citation type="journal article" date="2023" name="G3 (Bethesda)">
        <title>Whole genome assembly and annotation of the endangered Caribbean coral Acropora cervicornis.</title>
        <authorList>
            <person name="Selwyn J.D."/>
            <person name="Vollmer S.V."/>
        </authorList>
    </citation>
    <scope>NUCLEOTIDE SEQUENCE</scope>
    <source>
        <strain evidence="1">K2</strain>
    </source>
</reference>
<dbReference type="EMBL" id="JARQWQ010000019">
    <property type="protein sequence ID" value="KAK2565729.1"/>
    <property type="molecule type" value="Genomic_DNA"/>
</dbReference>
<proteinExistence type="predicted"/>
<protein>
    <submittedName>
        <fullName evidence="1">Uncharacterized protein</fullName>
    </submittedName>
</protein>
<dbReference type="Proteomes" id="UP001249851">
    <property type="component" value="Unassembled WGS sequence"/>
</dbReference>
<evidence type="ECO:0000313" key="2">
    <source>
        <dbReference type="Proteomes" id="UP001249851"/>
    </source>
</evidence>
<keyword evidence="2" id="KW-1185">Reference proteome</keyword>